<dbReference type="EMBL" id="CP097320">
    <property type="protein sequence ID" value="UQX12705.1"/>
    <property type="molecule type" value="Genomic_DNA"/>
</dbReference>
<keyword evidence="2" id="KW-1185">Reference proteome</keyword>
<name>A0ABY4QRZ7_9MYCO</name>
<gene>
    <name evidence="1" type="ORF">M5I08_11260</name>
</gene>
<evidence type="ECO:0000313" key="1">
    <source>
        <dbReference type="EMBL" id="UQX12705.1"/>
    </source>
</evidence>
<dbReference type="Proteomes" id="UP001056610">
    <property type="component" value="Chromosome"/>
</dbReference>
<reference evidence="1" key="1">
    <citation type="submission" date="2022-05" db="EMBL/GenBank/DDBJ databases">
        <title>A methanotrophic Mycobacterium dominates a cave microbial ecosystem.</title>
        <authorList>
            <person name="Van Spanning R.J.M."/>
            <person name="Guan Q."/>
            <person name="Melkonian C."/>
            <person name="Gallant J."/>
            <person name="Polerecky L."/>
            <person name="Flot J.-F."/>
            <person name="Brandt B.W."/>
            <person name="Braster M."/>
            <person name="Iturbe Espinoza P."/>
            <person name="Aerts J."/>
            <person name="Meima-Franke M."/>
            <person name="Piersma S.R."/>
            <person name="Bunduc C."/>
            <person name="Ummels R."/>
            <person name="Pain A."/>
            <person name="Fleming E.J."/>
            <person name="van der Wel N."/>
            <person name="Gherman V.D."/>
            <person name="Sarbu S.M."/>
            <person name="Bodelier P.L.E."/>
            <person name="Bitter W."/>
        </authorList>
    </citation>
    <scope>NUCLEOTIDE SEQUENCE</scope>
    <source>
        <strain evidence="1">Sulfur Cave</strain>
    </source>
</reference>
<accession>A0ABY4QRZ7</accession>
<organism evidence="1 2">
    <name type="scientific">Candidatus Mycobacterium methanotrophicum</name>
    <dbReference type="NCBI Taxonomy" id="2943498"/>
    <lineage>
        <taxon>Bacteria</taxon>
        <taxon>Bacillati</taxon>
        <taxon>Actinomycetota</taxon>
        <taxon>Actinomycetes</taxon>
        <taxon>Mycobacteriales</taxon>
        <taxon>Mycobacteriaceae</taxon>
        <taxon>Mycobacterium</taxon>
    </lineage>
</organism>
<sequence length="394" mass="42632">MTGPSKPEGMRPEIALSWRRSMLSGLKPDAPLNPEPADFENDSPLLRSARPVLDEMADEIAGTGVSVLLTDRDCRLVRRVVDGSQVRRRMDRLGFLDGSQFSEDVVGTSGLGTPAEVRQSIMVNGAEHYAEQFKSLSCYGHPIFHPATGRFEGILDLTVEAPEVNPLVVPFINRAVHDVEHRLVVGSRASQERLVNAFEDIPPQPEVAVAAVGADTLLSNQLAVDLLDPSDHAKLRQIAADLRPGQVRMVDIELSSGEPVCVEAKSVAGADGGTVFLIRPARAPIRPARHSVPESAAHGQWLKHLVAARATRRDEVAHRRGQTIYRVTDRLHDGRTVCVPGDQIATTVSAWLAELGAHSPLVEDLARAVTNADWSAAYRTADSLAVSVEVVAPE</sequence>
<evidence type="ECO:0000313" key="2">
    <source>
        <dbReference type="Proteomes" id="UP001056610"/>
    </source>
</evidence>
<protein>
    <recommendedName>
        <fullName evidence="3">GAF domain-containing protein</fullName>
    </recommendedName>
</protein>
<dbReference type="RefSeq" id="WP_219068032.1">
    <property type="nucleotide sequence ID" value="NZ_CAJUXY010000029.1"/>
</dbReference>
<proteinExistence type="predicted"/>
<evidence type="ECO:0008006" key="3">
    <source>
        <dbReference type="Google" id="ProtNLM"/>
    </source>
</evidence>